<keyword evidence="3 6" id="KW-0378">Hydrolase</keyword>
<comment type="similarity">
    <text evidence="1 6">Belongs to the metallo-dependent hydrolases superfamily. Adenine deaminase family.</text>
</comment>
<comment type="catalytic activity">
    <reaction evidence="5 6">
        <text>adenine + H2O + H(+) = hypoxanthine + NH4(+)</text>
        <dbReference type="Rhea" id="RHEA:23688"/>
        <dbReference type="ChEBI" id="CHEBI:15377"/>
        <dbReference type="ChEBI" id="CHEBI:15378"/>
        <dbReference type="ChEBI" id="CHEBI:16708"/>
        <dbReference type="ChEBI" id="CHEBI:17368"/>
        <dbReference type="ChEBI" id="CHEBI:28938"/>
        <dbReference type="EC" id="3.5.4.2"/>
    </reaction>
</comment>
<dbReference type="AlphaFoldDB" id="A0A2A7B0H5"/>
<evidence type="ECO:0000256" key="4">
    <source>
        <dbReference type="ARBA" id="ARBA00023211"/>
    </source>
</evidence>
<dbReference type="InterPro" id="IPR006680">
    <property type="entry name" value="Amidohydro-rel"/>
</dbReference>
<evidence type="ECO:0000256" key="5">
    <source>
        <dbReference type="ARBA" id="ARBA00047720"/>
    </source>
</evidence>
<evidence type="ECO:0000313" key="9">
    <source>
        <dbReference type="EMBL" id="PDX84927.1"/>
    </source>
</evidence>
<feature type="domain" description="Amidohydrolase-related" evidence="7">
    <location>
        <begin position="66"/>
        <end position="349"/>
    </location>
</feature>
<evidence type="ECO:0000256" key="3">
    <source>
        <dbReference type="ARBA" id="ARBA00022801"/>
    </source>
</evidence>
<keyword evidence="4 6" id="KW-0464">Manganese</keyword>
<dbReference type="EC" id="3.5.4.2" evidence="2 6"/>
<dbReference type="GO" id="GO:0006146">
    <property type="term" value="P:adenine catabolic process"/>
    <property type="evidence" value="ECO:0007669"/>
    <property type="project" value="InterPro"/>
</dbReference>
<organism evidence="9 10">
    <name type="scientific">Faecalibacterium prausnitzii</name>
    <dbReference type="NCBI Taxonomy" id="853"/>
    <lineage>
        <taxon>Bacteria</taxon>
        <taxon>Bacillati</taxon>
        <taxon>Bacillota</taxon>
        <taxon>Clostridia</taxon>
        <taxon>Eubacteriales</taxon>
        <taxon>Oscillospiraceae</taxon>
        <taxon>Faecalibacterium</taxon>
    </lineage>
</organism>
<dbReference type="Gene3D" id="2.30.40.10">
    <property type="entry name" value="Urease, subunit C, domain 1"/>
    <property type="match status" value="1"/>
</dbReference>
<dbReference type="CDD" id="cd01295">
    <property type="entry name" value="AdeC"/>
    <property type="match status" value="1"/>
</dbReference>
<name>A0A2A7B0H5_9FIRM</name>
<evidence type="ECO:0000313" key="10">
    <source>
        <dbReference type="Proteomes" id="UP000220480"/>
    </source>
</evidence>
<dbReference type="SUPFAM" id="SSF51338">
    <property type="entry name" value="Composite domain of metallo-dependent hydrolases"/>
    <property type="match status" value="1"/>
</dbReference>
<dbReference type="InterPro" id="IPR011059">
    <property type="entry name" value="Metal-dep_hydrolase_composite"/>
</dbReference>
<dbReference type="InterPro" id="IPR006679">
    <property type="entry name" value="Adenine_deam"/>
</dbReference>
<dbReference type="PANTHER" id="PTHR11113:SF2">
    <property type="entry name" value="ADENINE DEAMINASE"/>
    <property type="match status" value="1"/>
</dbReference>
<dbReference type="Gene3D" id="3.20.20.140">
    <property type="entry name" value="Metal-dependent hydrolases"/>
    <property type="match status" value="1"/>
</dbReference>
<dbReference type="Pfam" id="PF01979">
    <property type="entry name" value="Amidohydro_1"/>
    <property type="match status" value="1"/>
</dbReference>
<proteinExistence type="inferred from homology"/>
<comment type="caution">
    <text evidence="9">The sequence shown here is derived from an EMBL/GenBank/DDBJ whole genome shotgun (WGS) entry which is preliminary data.</text>
</comment>
<dbReference type="SUPFAM" id="SSF51556">
    <property type="entry name" value="Metallo-dependent hydrolases"/>
    <property type="match status" value="1"/>
</dbReference>
<evidence type="ECO:0000256" key="1">
    <source>
        <dbReference type="ARBA" id="ARBA00006773"/>
    </source>
</evidence>
<dbReference type="Proteomes" id="UP000220480">
    <property type="component" value="Unassembled WGS sequence"/>
</dbReference>
<comment type="cofactor">
    <cofactor evidence="6">
        <name>Mn(2+)</name>
        <dbReference type="ChEBI" id="CHEBI:29035"/>
    </cofactor>
</comment>
<dbReference type="InterPro" id="IPR026912">
    <property type="entry name" value="Adenine_deam_C"/>
</dbReference>
<dbReference type="NCBIfam" id="TIGR01178">
    <property type="entry name" value="ade"/>
    <property type="match status" value="1"/>
</dbReference>
<dbReference type="HAMAP" id="MF_01518">
    <property type="entry name" value="Adenine_deamin"/>
    <property type="match status" value="1"/>
</dbReference>
<dbReference type="EMBL" id="NMTZ01000005">
    <property type="protein sequence ID" value="PDX84927.1"/>
    <property type="molecule type" value="Genomic_DNA"/>
</dbReference>
<evidence type="ECO:0000259" key="7">
    <source>
        <dbReference type="Pfam" id="PF01979"/>
    </source>
</evidence>
<feature type="domain" description="Adenine deaminase C-terminal" evidence="8">
    <location>
        <begin position="407"/>
        <end position="572"/>
    </location>
</feature>
<dbReference type="RefSeq" id="WP_097778804.1">
    <property type="nucleotide sequence ID" value="NZ_NMTZ01000005.1"/>
</dbReference>
<evidence type="ECO:0000256" key="2">
    <source>
        <dbReference type="ARBA" id="ARBA00012782"/>
    </source>
</evidence>
<accession>A0A2A7B0H5</accession>
<dbReference type="Pfam" id="PF13382">
    <property type="entry name" value="Adenine_deam_C"/>
    <property type="match status" value="1"/>
</dbReference>
<dbReference type="InterPro" id="IPR032466">
    <property type="entry name" value="Metal_Hydrolase"/>
</dbReference>
<sequence>MKMETLKQQILTAKGDVRAELVLKNARVINVFTNEIEQADVAIRQGVILGVGHYTGETELDLQGKYVCPGLVDGHIHIESSMLCGPAFEQAVLPHGTTAVVTDPHEISNVAGTAGLDFMLETTKDLALSVYFMLPSCVPATGLDESGAVLEAEQLRPYYQQPRVLGLAELMNSYGTVRADEKILQKICDCTAAGKRIDGHAPFLSGEELNAYVVAGVQSDHECSELHEAMEKLRRGQYIMVREGTAAQNMESLLPLFREPYCSRCMLVTDDKHPGDLLQGGHIDYIIRKAIAAGVDPVVAVRMGTLVPCQYFGLAHSGAVAPGYTADLIVLSNLEQFTVEQVYKKGKLVAQQGKMLHPAALTVDKARFARVFDSFNMDEITPEQLQLKQTGTRQRVICLTPHALLTTEKIVPFCQHPGTAPGVDVAQKIVKLAVFERHHRSGHVGLGFLGNYGLQCGAVASSIAHDSHNLIVAGTNDADMVLAGNTVRKNKGGLAFALNGQVVGELPLPVAGLMSTESAETVEEKLQALKAALKAHGISEDIDAFMTLAFVSLPVIPKLRLNTYGIVDVDAQQIVPAVF</sequence>
<evidence type="ECO:0000259" key="8">
    <source>
        <dbReference type="Pfam" id="PF13382"/>
    </source>
</evidence>
<evidence type="ECO:0000256" key="6">
    <source>
        <dbReference type="HAMAP-Rule" id="MF_01518"/>
    </source>
</evidence>
<protein>
    <recommendedName>
        <fullName evidence="2 6">Adenine deaminase</fullName>
        <shortName evidence="6">Adenase</shortName>
        <shortName evidence="6">Adenine aminase</shortName>
        <ecNumber evidence="2 6">3.5.4.2</ecNumber>
    </recommendedName>
</protein>
<dbReference type="PANTHER" id="PTHR11113">
    <property type="entry name" value="N-ACETYLGLUCOSAMINE-6-PHOSPHATE DEACETYLASE"/>
    <property type="match status" value="1"/>
</dbReference>
<gene>
    <name evidence="6 9" type="primary">ade</name>
    <name evidence="9" type="ORF">CGS59_02600</name>
</gene>
<dbReference type="GO" id="GO:0000034">
    <property type="term" value="F:adenine deaminase activity"/>
    <property type="evidence" value="ECO:0007669"/>
    <property type="project" value="UniProtKB-UniRule"/>
</dbReference>
<reference evidence="9 10" key="1">
    <citation type="journal article" date="2017" name="Front. Microbiol.">
        <title>New Insights into the Diversity of the Genus Faecalibacterium.</title>
        <authorList>
            <person name="Benevides L."/>
            <person name="Burman S."/>
            <person name="Martin R."/>
            <person name="Robert V."/>
            <person name="Thomas M."/>
            <person name="Miquel S."/>
            <person name="Chain F."/>
            <person name="Sokol H."/>
            <person name="Bermudez-Humaran L.G."/>
            <person name="Morrison M."/>
            <person name="Langella P."/>
            <person name="Azevedo V.A."/>
            <person name="Chatel J.M."/>
            <person name="Soares S."/>
        </authorList>
    </citation>
    <scope>NUCLEOTIDE SEQUENCE [LARGE SCALE GENOMIC DNA]</scope>
    <source>
        <strain evidence="9 10">CNCM I 4644</strain>
    </source>
</reference>